<dbReference type="Pfam" id="PF05239">
    <property type="entry name" value="PRC"/>
    <property type="match status" value="1"/>
</dbReference>
<dbReference type="InterPro" id="IPR002676">
    <property type="entry name" value="RimM_N"/>
</dbReference>
<dbReference type="InterPro" id="IPR011033">
    <property type="entry name" value="PRC_barrel-like_sf"/>
</dbReference>
<accession>A0ABY5P672</accession>
<dbReference type="InterPro" id="IPR011961">
    <property type="entry name" value="RimM"/>
</dbReference>
<dbReference type="PANTHER" id="PTHR33692:SF1">
    <property type="entry name" value="RIBOSOME MATURATION FACTOR RIMM"/>
    <property type="match status" value="1"/>
</dbReference>
<evidence type="ECO:0000313" key="8">
    <source>
        <dbReference type="EMBL" id="UUX34105.1"/>
    </source>
</evidence>
<evidence type="ECO:0000259" key="6">
    <source>
        <dbReference type="Pfam" id="PF01782"/>
    </source>
</evidence>
<reference evidence="8 9" key="1">
    <citation type="submission" date="2022-08" db="EMBL/GenBank/DDBJ databases">
        <title>Aerococcaceae sp. nov isolated from spoiled eye mask.</title>
        <authorList>
            <person name="Zhou G."/>
            <person name="Xie X.-B."/>
            <person name="Shi Q.-S."/>
            <person name="Wang Y.-S."/>
            <person name="Wen X."/>
            <person name="Peng H."/>
            <person name="Yang X.-J."/>
            <person name="Tao H.-B."/>
            <person name="Huang X.-M."/>
        </authorList>
    </citation>
    <scope>NUCLEOTIDE SEQUENCE [LARGE SCALE GENOMIC DNA]</scope>
    <source>
        <strain evidence="9">DM20194951</strain>
    </source>
</reference>
<evidence type="ECO:0000256" key="1">
    <source>
        <dbReference type="ARBA" id="ARBA00022490"/>
    </source>
</evidence>
<evidence type="ECO:0000313" key="9">
    <source>
        <dbReference type="Proteomes" id="UP001315967"/>
    </source>
</evidence>
<dbReference type="NCBIfam" id="TIGR02273">
    <property type="entry name" value="16S_RimM"/>
    <property type="match status" value="1"/>
</dbReference>
<keyword evidence="1 5" id="KW-0963">Cytoplasm</keyword>
<comment type="subcellular location">
    <subcellularLocation>
        <location evidence="5">Cytoplasm</location>
    </subcellularLocation>
</comment>
<keyword evidence="3 5" id="KW-0698">rRNA processing</keyword>
<dbReference type="EMBL" id="CP102453">
    <property type="protein sequence ID" value="UUX34105.1"/>
    <property type="molecule type" value="Genomic_DNA"/>
</dbReference>
<organism evidence="8 9">
    <name type="scientific">Fundicoccus culcitae</name>
    <dbReference type="NCBI Taxonomy" id="2969821"/>
    <lineage>
        <taxon>Bacteria</taxon>
        <taxon>Bacillati</taxon>
        <taxon>Bacillota</taxon>
        <taxon>Bacilli</taxon>
        <taxon>Lactobacillales</taxon>
        <taxon>Aerococcaceae</taxon>
        <taxon>Fundicoccus</taxon>
    </lineage>
</organism>
<dbReference type="InterPro" id="IPR009000">
    <property type="entry name" value="Transl_B-barrel_sf"/>
</dbReference>
<dbReference type="Pfam" id="PF01782">
    <property type="entry name" value="RimM"/>
    <property type="match status" value="1"/>
</dbReference>
<evidence type="ECO:0000256" key="3">
    <source>
        <dbReference type="ARBA" id="ARBA00022552"/>
    </source>
</evidence>
<comment type="similarity">
    <text evidence="5">Belongs to the RimM family.</text>
</comment>
<dbReference type="Proteomes" id="UP001315967">
    <property type="component" value="Chromosome"/>
</dbReference>
<keyword evidence="4 5" id="KW-0143">Chaperone</keyword>
<dbReference type="SUPFAM" id="SSF50346">
    <property type="entry name" value="PRC-barrel domain"/>
    <property type="match status" value="1"/>
</dbReference>
<comment type="function">
    <text evidence="5">An accessory protein needed during the final step in the assembly of 30S ribosomal subunit, possibly for assembly of the head region. Essential for efficient processing of 16S rRNA. May be needed both before and after RbfA during the maturation of 16S rRNA. It has affinity for free ribosomal 30S subunits but not for 70S ribosomes.</text>
</comment>
<dbReference type="PANTHER" id="PTHR33692">
    <property type="entry name" value="RIBOSOME MATURATION FACTOR RIMM"/>
    <property type="match status" value="1"/>
</dbReference>
<evidence type="ECO:0000259" key="7">
    <source>
        <dbReference type="Pfam" id="PF05239"/>
    </source>
</evidence>
<name>A0ABY5P672_9LACT</name>
<evidence type="ECO:0000256" key="5">
    <source>
        <dbReference type="HAMAP-Rule" id="MF_00014"/>
    </source>
</evidence>
<proteinExistence type="inferred from homology"/>
<protein>
    <recommendedName>
        <fullName evidence="5">Ribosome maturation factor RimM</fullName>
    </recommendedName>
</protein>
<dbReference type="InterPro" id="IPR036976">
    <property type="entry name" value="RimM_N_sf"/>
</dbReference>
<dbReference type="SUPFAM" id="SSF50447">
    <property type="entry name" value="Translation proteins"/>
    <property type="match status" value="1"/>
</dbReference>
<dbReference type="InterPro" id="IPR027275">
    <property type="entry name" value="PRC-brl_dom"/>
</dbReference>
<dbReference type="HAMAP" id="MF_00014">
    <property type="entry name" value="Ribosome_mat_RimM"/>
    <property type="match status" value="1"/>
</dbReference>
<dbReference type="Gene3D" id="2.40.30.60">
    <property type="entry name" value="RimM"/>
    <property type="match status" value="1"/>
</dbReference>
<dbReference type="Gene3D" id="2.30.30.240">
    <property type="entry name" value="PRC-barrel domain"/>
    <property type="match status" value="1"/>
</dbReference>
<evidence type="ECO:0000256" key="2">
    <source>
        <dbReference type="ARBA" id="ARBA00022517"/>
    </source>
</evidence>
<sequence length="175" mass="19736">MTKYKIARIVNTHGIKGQLKIIADTDFVEERFASGNRLSIVKDDKVLQEVHVASIIQSKGTYIVAFDEFHNINEVEVFKGAWLAIDEDQQEVLDDDSYYHHQIVGLKVVTTEGVELGTIKEILALGSNDVWVVKRKENGKKDALIPFIKDVVKDVDLDRQVVVIELMEGLIDDAD</sequence>
<evidence type="ECO:0000256" key="4">
    <source>
        <dbReference type="ARBA" id="ARBA00023186"/>
    </source>
</evidence>
<feature type="domain" description="PRC-barrel" evidence="7">
    <location>
        <begin position="96"/>
        <end position="170"/>
    </location>
</feature>
<gene>
    <name evidence="5 8" type="primary">rimM</name>
    <name evidence="8" type="ORF">NRE15_00085</name>
</gene>
<keyword evidence="9" id="KW-1185">Reference proteome</keyword>
<comment type="domain">
    <text evidence="5">The PRC barrel domain binds ribosomal protein uS19.</text>
</comment>
<comment type="subunit">
    <text evidence="5">Binds ribosomal protein uS19.</text>
</comment>
<keyword evidence="2 5" id="KW-0690">Ribosome biogenesis</keyword>
<dbReference type="RefSeq" id="WP_313793608.1">
    <property type="nucleotide sequence ID" value="NZ_CP102453.1"/>
</dbReference>
<feature type="domain" description="RimM N-terminal" evidence="6">
    <location>
        <begin position="6"/>
        <end position="89"/>
    </location>
</feature>